<dbReference type="Proteomes" id="UP001420932">
    <property type="component" value="Unassembled WGS sequence"/>
</dbReference>
<organism evidence="1 2">
    <name type="scientific">Stephania yunnanensis</name>
    <dbReference type="NCBI Taxonomy" id="152371"/>
    <lineage>
        <taxon>Eukaryota</taxon>
        <taxon>Viridiplantae</taxon>
        <taxon>Streptophyta</taxon>
        <taxon>Embryophyta</taxon>
        <taxon>Tracheophyta</taxon>
        <taxon>Spermatophyta</taxon>
        <taxon>Magnoliopsida</taxon>
        <taxon>Ranunculales</taxon>
        <taxon>Menispermaceae</taxon>
        <taxon>Menispermoideae</taxon>
        <taxon>Cissampelideae</taxon>
        <taxon>Stephania</taxon>
    </lineage>
</organism>
<name>A0AAP0F2C4_9MAGN</name>
<evidence type="ECO:0000313" key="1">
    <source>
        <dbReference type="EMBL" id="KAK9099354.1"/>
    </source>
</evidence>
<gene>
    <name evidence="1" type="ORF">Syun_026399</name>
</gene>
<dbReference type="EMBL" id="JBBNAF010000011">
    <property type="protein sequence ID" value="KAK9099354.1"/>
    <property type="molecule type" value="Genomic_DNA"/>
</dbReference>
<sequence>MSKFVTVVTLNRCLVERASSAPTSTSIGSSASSSNIESLIFFFMTFLLEFLLMNGQRALQLIYRHALCVFGLLDRHNHIREFVGQSSKYLLNDLRIWHVFPVASHLVGNCHHPSEIIINVLIILHGENLKVSS</sequence>
<proteinExistence type="predicted"/>
<protein>
    <submittedName>
        <fullName evidence="1">Uncharacterized protein</fullName>
    </submittedName>
</protein>
<accession>A0AAP0F2C4</accession>
<evidence type="ECO:0000313" key="2">
    <source>
        <dbReference type="Proteomes" id="UP001420932"/>
    </source>
</evidence>
<comment type="caution">
    <text evidence="1">The sequence shown here is derived from an EMBL/GenBank/DDBJ whole genome shotgun (WGS) entry which is preliminary data.</text>
</comment>
<dbReference type="AlphaFoldDB" id="A0AAP0F2C4"/>
<reference evidence="1 2" key="1">
    <citation type="submission" date="2024-01" db="EMBL/GenBank/DDBJ databases">
        <title>Genome assemblies of Stephania.</title>
        <authorList>
            <person name="Yang L."/>
        </authorList>
    </citation>
    <scope>NUCLEOTIDE SEQUENCE [LARGE SCALE GENOMIC DNA]</scope>
    <source>
        <strain evidence="1">YNDBR</strain>
        <tissue evidence="1">Leaf</tissue>
    </source>
</reference>
<keyword evidence="2" id="KW-1185">Reference proteome</keyword>